<dbReference type="AlphaFoldDB" id="A0A1I7YIF7"/>
<proteinExistence type="predicted"/>
<dbReference type="Proteomes" id="UP000095287">
    <property type="component" value="Unplaced"/>
</dbReference>
<accession>A0A1I7YIF7</accession>
<protein>
    <submittedName>
        <fullName evidence="4">G_PROTEIN_RECEP_F1_2 domain-containing protein</fullName>
    </submittedName>
</protein>
<evidence type="ECO:0000256" key="1">
    <source>
        <dbReference type="SAM" id="Coils"/>
    </source>
</evidence>
<keyword evidence="1" id="KW-0175">Coiled coil</keyword>
<keyword evidence="2" id="KW-1133">Transmembrane helix</keyword>
<sequence length="325" mass="37029">MVIRVGLLLALLLNISILYLGAPLVRDARLWKPSDPNAYLDKADLLHVSHTWNFHSSLSSWMDCRSKSSDRCSTWRSSASERLEELVEEAQVLQKKLSKSEDDEYRNDVALRQVHFALAEKKNRDEVIEAIERYIKSINVDRVLVMEKFLAEYLASPQENAGDRLNGSLVPFDLKIAQLMKIVPAEYHHFTTHYWWSLKRSTIPGLKAACLPQNDDISSLVEKYNTVFDQRAFGCVPDVANSFPFKDIPARLVIILLSLCVLGGLIWIMHSLSKYCLSMYLLSKASETQNLHFRATCILLIFVLTFIDIFMIIVNVGGILTLSSY</sequence>
<evidence type="ECO:0000313" key="4">
    <source>
        <dbReference type="WBParaSite" id="L893_g16749.t1"/>
    </source>
</evidence>
<evidence type="ECO:0000313" key="3">
    <source>
        <dbReference type="Proteomes" id="UP000095287"/>
    </source>
</evidence>
<name>A0A1I7YIF7_9BILA</name>
<dbReference type="WBParaSite" id="L893_g16749.t1">
    <property type="protein sequence ID" value="L893_g16749.t1"/>
    <property type="gene ID" value="L893_g16749"/>
</dbReference>
<evidence type="ECO:0000256" key="2">
    <source>
        <dbReference type="SAM" id="Phobius"/>
    </source>
</evidence>
<keyword evidence="3" id="KW-1185">Reference proteome</keyword>
<organism evidence="3 4">
    <name type="scientific">Steinernema glaseri</name>
    <dbReference type="NCBI Taxonomy" id="37863"/>
    <lineage>
        <taxon>Eukaryota</taxon>
        <taxon>Metazoa</taxon>
        <taxon>Ecdysozoa</taxon>
        <taxon>Nematoda</taxon>
        <taxon>Chromadorea</taxon>
        <taxon>Rhabditida</taxon>
        <taxon>Tylenchina</taxon>
        <taxon>Panagrolaimomorpha</taxon>
        <taxon>Strongyloidoidea</taxon>
        <taxon>Steinernematidae</taxon>
        <taxon>Steinernema</taxon>
    </lineage>
</organism>
<feature type="coiled-coil region" evidence="1">
    <location>
        <begin position="76"/>
        <end position="103"/>
    </location>
</feature>
<feature type="transmembrane region" description="Helical" evidence="2">
    <location>
        <begin position="293"/>
        <end position="322"/>
    </location>
</feature>
<keyword evidence="2" id="KW-0472">Membrane</keyword>
<feature type="transmembrane region" description="Helical" evidence="2">
    <location>
        <begin position="252"/>
        <end position="273"/>
    </location>
</feature>
<reference evidence="4" key="1">
    <citation type="submission" date="2016-11" db="UniProtKB">
        <authorList>
            <consortium name="WormBaseParasite"/>
        </authorList>
    </citation>
    <scope>IDENTIFICATION</scope>
</reference>
<feature type="transmembrane region" description="Helical" evidence="2">
    <location>
        <begin position="6"/>
        <end position="25"/>
    </location>
</feature>
<keyword evidence="2" id="KW-0812">Transmembrane</keyword>